<feature type="transmembrane region" description="Helical" evidence="6">
    <location>
        <begin position="77"/>
        <end position="95"/>
    </location>
</feature>
<sequence length="129" mass="14470">MSLKKQPMWLKVIYFIALLIMGAYTGYFGAAGGVIVLVLLTYITNEKFIVINAIKNVICGFANLVALIIFMFTSHIYWLQAIPLAIGMFAGGYIGPAILRRVPEKPVRIFIATLAFVQASYFFYTAYIR</sequence>
<comment type="similarity">
    <text evidence="2 6">Belongs to the 4-toluene sulfonate uptake permease (TSUP) (TC 2.A.102) family.</text>
</comment>
<comment type="subcellular location">
    <subcellularLocation>
        <location evidence="6">Cell membrane</location>
        <topology evidence="6">Multi-pass membrane protein</topology>
    </subcellularLocation>
    <subcellularLocation>
        <location evidence="1">Membrane</location>
        <topology evidence="1">Multi-pass membrane protein</topology>
    </subcellularLocation>
</comment>
<evidence type="ECO:0000313" key="7">
    <source>
        <dbReference type="EMBL" id="KRL24177.1"/>
    </source>
</evidence>
<organism evidence="7 8">
    <name type="scientific">Lactobacillus gallinarum DSM 10532 = JCM 2011</name>
    <dbReference type="NCBI Taxonomy" id="1423748"/>
    <lineage>
        <taxon>Bacteria</taxon>
        <taxon>Bacillati</taxon>
        <taxon>Bacillota</taxon>
        <taxon>Bacilli</taxon>
        <taxon>Lactobacillales</taxon>
        <taxon>Lactobacillaceae</taxon>
        <taxon>Lactobacillus</taxon>
    </lineage>
</organism>
<dbReference type="PANTHER" id="PTHR43701">
    <property type="entry name" value="MEMBRANE TRANSPORTER PROTEIN MJ0441-RELATED"/>
    <property type="match status" value="1"/>
</dbReference>
<dbReference type="Pfam" id="PF01925">
    <property type="entry name" value="TauE"/>
    <property type="match status" value="1"/>
</dbReference>
<proteinExistence type="inferred from homology"/>
<evidence type="ECO:0000256" key="4">
    <source>
        <dbReference type="ARBA" id="ARBA00022989"/>
    </source>
</evidence>
<keyword evidence="3 6" id="KW-0812">Transmembrane</keyword>
<accession>A0A0R1NVS0</accession>
<gene>
    <name evidence="7" type="ORF">FC37_GL000524</name>
</gene>
<dbReference type="PANTHER" id="PTHR43701:SF2">
    <property type="entry name" value="MEMBRANE TRANSPORTER PROTEIN YJNA-RELATED"/>
    <property type="match status" value="1"/>
</dbReference>
<dbReference type="GO" id="GO:0005886">
    <property type="term" value="C:plasma membrane"/>
    <property type="evidence" value="ECO:0007669"/>
    <property type="project" value="UniProtKB-SubCell"/>
</dbReference>
<evidence type="ECO:0000256" key="1">
    <source>
        <dbReference type="ARBA" id="ARBA00004141"/>
    </source>
</evidence>
<name>A0A0R1NVS0_9LACO</name>
<dbReference type="Proteomes" id="UP000051311">
    <property type="component" value="Unassembled WGS sequence"/>
</dbReference>
<evidence type="ECO:0000313" key="8">
    <source>
        <dbReference type="Proteomes" id="UP000051311"/>
    </source>
</evidence>
<comment type="caution">
    <text evidence="7">The sequence shown here is derived from an EMBL/GenBank/DDBJ whole genome shotgun (WGS) entry which is preliminary data.</text>
</comment>
<keyword evidence="5 6" id="KW-0472">Membrane</keyword>
<dbReference type="InterPro" id="IPR002781">
    <property type="entry name" value="TM_pro_TauE-like"/>
</dbReference>
<dbReference type="EMBL" id="AZEL01000011">
    <property type="protein sequence ID" value="KRL24177.1"/>
    <property type="molecule type" value="Genomic_DNA"/>
</dbReference>
<dbReference type="STRING" id="1423748.FC37_GL000524"/>
<evidence type="ECO:0000256" key="5">
    <source>
        <dbReference type="ARBA" id="ARBA00023136"/>
    </source>
</evidence>
<dbReference type="InterPro" id="IPR051598">
    <property type="entry name" value="TSUP/Inactive_protease-like"/>
</dbReference>
<reference evidence="7 8" key="1">
    <citation type="journal article" date="2015" name="Genome Announc.">
        <title>Expanding the biotechnology potential of lactobacilli through comparative genomics of 213 strains and associated genera.</title>
        <authorList>
            <person name="Sun Z."/>
            <person name="Harris H.M."/>
            <person name="McCann A."/>
            <person name="Guo C."/>
            <person name="Argimon S."/>
            <person name="Zhang W."/>
            <person name="Yang X."/>
            <person name="Jeffery I.B."/>
            <person name="Cooney J.C."/>
            <person name="Kagawa T.F."/>
            <person name="Liu W."/>
            <person name="Song Y."/>
            <person name="Salvetti E."/>
            <person name="Wrobel A."/>
            <person name="Rasinkangas P."/>
            <person name="Parkhill J."/>
            <person name="Rea M.C."/>
            <person name="O'Sullivan O."/>
            <person name="Ritari J."/>
            <person name="Douillard F.P."/>
            <person name="Paul Ross R."/>
            <person name="Yang R."/>
            <person name="Briner A.E."/>
            <person name="Felis G.E."/>
            <person name="de Vos W.M."/>
            <person name="Barrangou R."/>
            <person name="Klaenhammer T.R."/>
            <person name="Caufield P.W."/>
            <person name="Cui Y."/>
            <person name="Zhang H."/>
            <person name="O'Toole P.W."/>
        </authorList>
    </citation>
    <scope>NUCLEOTIDE SEQUENCE [LARGE SCALE GENOMIC DNA]</scope>
    <source>
        <strain evidence="7 8">DSM 10532</strain>
    </source>
</reference>
<evidence type="ECO:0000256" key="6">
    <source>
        <dbReference type="RuleBase" id="RU363041"/>
    </source>
</evidence>
<evidence type="ECO:0000256" key="3">
    <source>
        <dbReference type="ARBA" id="ARBA00022692"/>
    </source>
</evidence>
<protein>
    <recommendedName>
        <fullName evidence="6">Probable membrane transporter protein</fullName>
    </recommendedName>
</protein>
<feature type="transmembrane region" description="Helical" evidence="6">
    <location>
        <begin position="49"/>
        <end position="70"/>
    </location>
</feature>
<feature type="transmembrane region" description="Helical" evidence="6">
    <location>
        <begin position="12"/>
        <end position="43"/>
    </location>
</feature>
<evidence type="ECO:0000256" key="2">
    <source>
        <dbReference type="ARBA" id="ARBA00009142"/>
    </source>
</evidence>
<dbReference type="AlphaFoldDB" id="A0A0R1NVS0"/>
<keyword evidence="6" id="KW-1003">Cell membrane</keyword>
<feature type="transmembrane region" description="Helical" evidence="6">
    <location>
        <begin position="107"/>
        <end position="127"/>
    </location>
</feature>
<dbReference type="PATRIC" id="fig|1423748.3.peg.553"/>
<dbReference type="eggNOG" id="COG0730">
    <property type="taxonomic scope" value="Bacteria"/>
</dbReference>
<keyword evidence="4 6" id="KW-1133">Transmembrane helix</keyword>